<comment type="caution">
    <text evidence="2">The sequence shown here is derived from an EMBL/GenBank/DDBJ whole genome shotgun (WGS) entry which is preliminary data.</text>
</comment>
<evidence type="ECO:0008006" key="4">
    <source>
        <dbReference type="Google" id="ProtNLM"/>
    </source>
</evidence>
<dbReference type="STRING" id="1423810.FD19_GL000076"/>
<feature type="transmembrane region" description="Helical" evidence="1">
    <location>
        <begin position="98"/>
        <end position="114"/>
    </location>
</feature>
<evidence type="ECO:0000256" key="1">
    <source>
        <dbReference type="SAM" id="Phobius"/>
    </source>
</evidence>
<feature type="transmembrane region" description="Helical" evidence="1">
    <location>
        <begin position="238"/>
        <end position="259"/>
    </location>
</feature>
<organism evidence="2 3">
    <name type="scientific">Lacticaseibacillus thailandensis DSM 22698 = JCM 13996</name>
    <dbReference type="NCBI Taxonomy" id="1423810"/>
    <lineage>
        <taxon>Bacteria</taxon>
        <taxon>Bacillati</taxon>
        <taxon>Bacillota</taxon>
        <taxon>Bacilli</taxon>
        <taxon>Lactobacillales</taxon>
        <taxon>Lactobacillaceae</taxon>
        <taxon>Lacticaseibacillus</taxon>
    </lineage>
</organism>
<feature type="transmembrane region" description="Helical" evidence="1">
    <location>
        <begin position="48"/>
        <end position="69"/>
    </location>
</feature>
<sequence length="422" mass="47816">MQIGNYLRRTSLENAPLTARETVYLVGFALIFLAFFLKSTLILQWTPLIGWIIKWGRVAGLGIVLISVFFTKRVSLPILAMMAMAFYFAYVIRYFSSYNMFYFLALVFCAYGVRGRKIVGTALLETILLVLITVMICAMGDIDNLRYRREGLVRQSLGFIYPTDFAAHLTFLAILFGVYKNDHYRVRDGLAIMCMAVFAYYVCNARLDSIVIALSVVLFMLNAFTFHSKWLRKNVSNLATVALSIGYPILLIGTFYLSIAWQNGSQFADKINHLLSSRISLVAEALTRYTINWFGQYVSMSGYGGVAGKNMDRTIYGYFMIDSSMAQLVIMYGIVMAIITSIIVYVIIFRTGRKHYLALQIGLGLVLLHAFVAQFLFNPGYDCILFLAFANLNYGFDTAFHERPEYDDLDQLQPNGLLQAIC</sequence>
<dbReference type="EMBL" id="AYZK01000001">
    <property type="protein sequence ID" value="KRM87800.1"/>
    <property type="molecule type" value="Genomic_DNA"/>
</dbReference>
<accession>A0A0R2C809</accession>
<proteinExistence type="predicted"/>
<evidence type="ECO:0000313" key="3">
    <source>
        <dbReference type="Proteomes" id="UP000051789"/>
    </source>
</evidence>
<gene>
    <name evidence="2" type="ORF">FD19_GL000076</name>
</gene>
<keyword evidence="3" id="KW-1185">Reference proteome</keyword>
<feature type="transmembrane region" description="Helical" evidence="1">
    <location>
        <begin position="159"/>
        <end position="179"/>
    </location>
</feature>
<reference evidence="2 3" key="1">
    <citation type="journal article" date="2015" name="Genome Announc.">
        <title>Expanding the biotechnology potential of lactobacilli through comparative genomics of 213 strains and associated genera.</title>
        <authorList>
            <person name="Sun Z."/>
            <person name="Harris H.M."/>
            <person name="McCann A."/>
            <person name="Guo C."/>
            <person name="Argimon S."/>
            <person name="Zhang W."/>
            <person name="Yang X."/>
            <person name="Jeffery I.B."/>
            <person name="Cooney J.C."/>
            <person name="Kagawa T.F."/>
            <person name="Liu W."/>
            <person name="Song Y."/>
            <person name="Salvetti E."/>
            <person name="Wrobel A."/>
            <person name="Rasinkangas P."/>
            <person name="Parkhill J."/>
            <person name="Rea M.C."/>
            <person name="O'Sullivan O."/>
            <person name="Ritari J."/>
            <person name="Douillard F.P."/>
            <person name="Paul Ross R."/>
            <person name="Yang R."/>
            <person name="Briner A.E."/>
            <person name="Felis G.E."/>
            <person name="de Vos W.M."/>
            <person name="Barrangou R."/>
            <person name="Klaenhammer T.R."/>
            <person name="Caufield P.W."/>
            <person name="Cui Y."/>
            <person name="Zhang H."/>
            <person name="O'Toole P.W."/>
        </authorList>
    </citation>
    <scope>NUCLEOTIDE SEQUENCE [LARGE SCALE GENOMIC DNA]</scope>
    <source>
        <strain evidence="2 3">DSM 22698</strain>
    </source>
</reference>
<keyword evidence="1" id="KW-0812">Transmembrane</keyword>
<protein>
    <recommendedName>
        <fullName evidence="4">Polysaccharide polymerase</fullName>
    </recommendedName>
</protein>
<keyword evidence="1" id="KW-1133">Transmembrane helix</keyword>
<dbReference type="RefSeq" id="WP_056968860.1">
    <property type="nucleotide sequence ID" value="NZ_AYZK01000001.1"/>
</dbReference>
<name>A0A0R2C809_9LACO</name>
<dbReference type="PATRIC" id="fig|1423810.4.peg.76"/>
<feature type="transmembrane region" description="Helical" evidence="1">
    <location>
        <begin position="209"/>
        <end position="226"/>
    </location>
</feature>
<keyword evidence="1" id="KW-0472">Membrane</keyword>
<feature type="transmembrane region" description="Helical" evidence="1">
    <location>
        <begin position="356"/>
        <end position="377"/>
    </location>
</feature>
<evidence type="ECO:0000313" key="2">
    <source>
        <dbReference type="EMBL" id="KRM87800.1"/>
    </source>
</evidence>
<feature type="transmembrane region" description="Helical" evidence="1">
    <location>
        <begin position="21"/>
        <end position="42"/>
    </location>
</feature>
<feature type="transmembrane region" description="Helical" evidence="1">
    <location>
        <begin position="329"/>
        <end position="349"/>
    </location>
</feature>
<dbReference type="Proteomes" id="UP000051789">
    <property type="component" value="Unassembled WGS sequence"/>
</dbReference>
<feature type="transmembrane region" description="Helical" evidence="1">
    <location>
        <begin position="121"/>
        <end position="139"/>
    </location>
</feature>
<dbReference type="AlphaFoldDB" id="A0A0R2C809"/>